<dbReference type="InterPro" id="IPR005094">
    <property type="entry name" value="Endonuclease_MobA/VirD2"/>
</dbReference>
<name>A0AAW6FQH7_9FIRM</name>
<feature type="coiled-coil region" evidence="1">
    <location>
        <begin position="416"/>
        <end position="464"/>
    </location>
</feature>
<gene>
    <name evidence="3" type="ORF">POG00_04440</name>
</gene>
<dbReference type="Pfam" id="PF03432">
    <property type="entry name" value="Relaxase"/>
    <property type="match status" value="1"/>
</dbReference>
<dbReference type="Proteomes" id="UP001220658">
    <property type="component" value="Unassembled WGS sequence"/>
</dbReference>
<dbReference type="RefSeq" id="WP_195191132.1">
    <property type="nucleotide sequence ID" value="NZ_JADMUL010000011.1"/>
</dbReference>
<feature type="coiled-coil region" evidence="1">
    <location>
        <begin position="492"/>
        <end position="522"/>
    </location>
</feature>
<organism evidence="3 4">
    <name type="scientific">Faecalitalea cylindroides</name>
    <dbReference type="NCBI Taxonomy" id="39483"/>
    <lineage>
        <taxon>Bacteria</taxon>
        <taxon>Bacillati</taxon>
        <taxon>Bacillota</taxon>
        <taxon>Erysipelotrichia</taxon>
        <taxon>Erysipelotrichales</taxon>
        <taxon>Erysipelotrichaceae</taxon>
        <taxon>Faecalitalea</taxon>
    </lineage>
</organism>
<keyword evidence="1" id="KW-0175">Coiled coil</keyword>
<evidence type="ECO:0000313" key="3">
    <source>
        <dbReference type="EMBL" id="MDC0827956.1"/>
    </source>
</evidence>
<evidence type="ECO:0000259" key="2">
    <source>
        <dbReference type="Pfam" id="PF03432"/>
    </source>
</evidence>
<sequence>MATTRGWALKGNIMDAVNYVLDLKHHETKTNGGIYTACSYEDVAPLLAGYKMKTSSHNYKQKETPGTKKKNVGYHLQFSLAPGEGTPEDCLKMAEEWINTISDGKANYVIAVHTDKASIHAHIIADSILKDNLFWKIYWKRDKKRFRAAADRICRKYHYSVLEETMEKGRTYFEWMEDHKSDSNRELLKRVLDKAIDKVASYDDLKLYLEKLGFKVYDNLEKEKSNVFRFTADIKLIEKTIEGDYLIRVPYSKNKVRVEPEYFKWLKEGKTAEIKLPIDKEVMYYEADGSYLGYIQTEKLKRSFDDKTRKGRSGLRIKIPGSKRWIRTKFLSEDGSYSLDNIMKRIEENGRYQTDPYIRDFIHGNPNYEETQEFRRSIFQEADVHMNFNNSTIYRSLKQENYFKWKSNEMNKLMDRYKYEDLLEKDRKNIDQLKARKETLSKELKSLYKDIENLDKKINSMMLDQIEGVLIMTEKELETYIKENKEPLEARRSELKQMIHLYEERIENVEKAQNQEKKQKRERVVIR</sequence>
<evidence type="ECO:0000256" key="1">
    <source>
        <dbReference type="SAM" id="Coils"/>
    </source>
</evidence>
<accession>A0AAW6FQH7</accession>
<feature type="domain" description="MobA/VirD2-like nuclease" evidence="2">
    <location>
        <begin position="47"/>
        <end position="158"/>
    </location>
</feature>
<reference evidence="3" key="1">
    <citation type="submission" date="2023-01" db="EMBL/GenBank/DDBJ databases">
        <title>Human gut microbiome strain richness.</title>
        <authorList>
            <person name="Chen-Liaw A."/>
        </authorList>
    </citation>
    <scope>NUCLEOTIDE SEQUENCE</scope>
    <source>
        <strain evidence="3">D55st1_G4_D55t1_190419</strain>
    </source>
</reference>
<dbReference type="AlphaFoldDB" id="A0AAW6FQH7"/>
<proteinExistence type="predicted"/>
<dbReference type="EMBL" id="JAQNCK010000009">
    <property type="protein sequence ID" value="MDC0827956.1"/>
    <property type="molecule type" value="Genomic_DNA"/>
</dbReference>
<evidence type="ECO:0000313" key="4">
    <source>
        <dbReference type="Proteomes" id="UP001220658"/>
    </source>
</evidence>
<comment type="caution">
    <text evidence="3">The sequence shown here is derived from an EMBL/GenBank/DDBJ whole genome shotgun (WGS) entry which is preliminary data.</text>
</comment>
<protein>
    <submittedName>
        <fullName evidence="3">Relaxase/mobilization nuclease domain-containing protein</fullName>
    </submittedName>
</protein>